<name>A0A327W1N8_9BACT</name>
<dbReference type="AlphaFoldDB" id="A0A327W1N8"/>
<protein>
    <submittedName>
        <fullName evidence="1">Uncharacterized protein DUF2867</fullName>
    </submittedName>
</protein>
<comment type="caution">
    <text evidence="1">The sequence shown here is derived from an EMBL/GenBank/DDBJ whole genome shotgun (WGS) entry which is preliminary data.</text>
</comment>
<gene>
    <name evidence="1" type="ORF">CLV59_104411</name>
</gene>
<organism evidence="1 2">
    <name type="scientific">Chitinophaga dinghuensis</name>
    <dbReference type="NCBI Taxonomy" id="1539050"/>
    <lineage>
        <taxon>Bacteria</taxon>
        <taxon>Pseudomonadati</taxon>
        <taxon>Bacteroidota</taxon>
        <taxon>Chitinophagia</taxon>
        <taxon>Chitinophagales</taxon>
        <taxon>Chitinophagaceae</taxon>
        <taxon>Chitinophaga</taxon>
    </lineage>
</organism>
<dbReference type="Proteomes" id="UP000249819">
    <property type="component" value="Unassembled WGS sequence"/>
</dbReference>
<evidence type="ECO:0000313" key="2">
    <source>
        <dbReference type="Proteomes" id="UP000249819"/>
    </source>
</evidence>
<dbReference type="EMBL" id="QLMA01000004">
    <property type="protein sequence ID" value="RAJ82186.1"/>
    <property type="molecule type" value="Genomic_DNA"/>
</dbReference>
<accession>A0A327W1N8</accession>
<proteinExistence type="predicted"/>
<sequence>MNIAYWNQYIGGRKYYKDVRVSRYMDKEQAIANFFAIGGKRGWYYGNLLWKVRGWMDELVGGPGLRRGRKDEITLQTGDYTDFWRVLAANRQQGVLLLQAEMKVPGEAWLHFEVLGETLVQTAIYVPRGLAGELYWWSVWPFHGFIFPGMLQGIIHYKNDKSRL</sequence>
<reference evidence="1 2" key="1">
    <citation type="submission" date="2018-06" db="EMBL/GenBank/DDBJ databases">
        <title>Genomic Encyclopedia of Archaeal and Bacterial Type Strains, Phase II (KMG-II): from individual species to whole genera.</title>
        <authorList>
            <person name="Goeker M."/>
        </authorList>
    </citation>
    <scope>NUCLEOTIDE SEQUENCE [LARGE SCALE GENOMIC DNA]</scope>
    <source>
        <strain evidence="1 2">DSM 29821</strain>
    </source>
</reference>
<dbReference type="RefSeq" id="WP_111592717.1">
    <property type="nucleotide sequence ID" value="NZ_QLMA01000004.1"/>
</dbReference>
<dbReference type="InterPro" id="IPR021295">
    <property type="entry name" value="DUF2867"/>
</dbReference>
<keyword evidence="2" id="KW-1185">Reference proteome</keyword>
<evidence type="ECO:0000313" key="1">
    <source>
        <dbReference type="EMBL" id="RAJ82186.1"/>
    </source>
</evidence>
<dbReference type="OrthoDB" id="9774199at2"/>
<dbReference type="Pfam" id="PF11066">
    <property type="entry name" value="DUF2867"/>
    <property type="match status" value="1"/>
</dbReference>